<evidence type="ECO:0000313" key="2">
    <source>
        <dbReference type="Proteomes" id="UP001187192"/>
    </source>
</evidence>
<organism evidence="1 2">
    <name type="scientific">Ficus carica</name>
    <name type="common">Common fig</name>
    <dbReference type="NCBI Taxonomy" id="3494"/>
    <lineage>
        <taxon>Eukaryota</taxon>
        <taxon>Viridiplantae</taxon>
        <taxon>Streptophyta</taxon>
        <taxon>Embryophyta</taxon>
        <taxon>Tracheophyta</taxon>
        <taxon>Spermatophyta</taxon>
        <taxon>Magnoliopsida</taxon>
        <taxon>eudicotyledons</taxon>
        <taxon>Gunneridae</taxon>
        <taxon>Pentapetalae</taxon>
        <taxon>rosids</taxon>
        <taxon>fabids</taxon>
        <taxon>Rosales</taxon>
        <taxon>Moraceae</taxon>
        <taxon>Ficeae</taxon>
        <taxon>Ficus</taxon>
    </lineage>
</organism>
<dbReference type="AlphaFoldDB" id="A0AA88A968"/>
<gene>
    <name evidence="1" type="ORF">TIFTF001_016634</name>
</gene>
<reference evidence="1" key="1">
    <citation type="submission" date="2023-07" db="EMBL/GenBank/DDBJ databases">
        <title>draft genome sequence of fig (Ficus carica).</title>
        <authorList>
            <person name="Takahashi T."/>
            <person name="Nishimura K."/>
        </authorList>
    </citation>
    <scope>NUCLEOTIDE SEQUENCE</scope>
</reference>
<sequence length="132" mass="14938">MWEASILEYVRWELMPVIFVARKAIMSLNNQNQNQQYPTRNSSNQLHAMQARIEGPSMAQGRLEAPESQAKIHAYTKGDVKAGTSHVIIGQISIATHNVMALFHSGVTHSFVSLEFAQILDRHCGYRMKNKE</sequence>
<accession>A0AA88A968</accession>
<proteinExistence type="predicted"/>
<evidence type="ECO:0000313" key="1">
    <source>
        <dbReference type="EMBL" id="GMN47460.1"/>
    </source>
</evidence>
<name>A0AA88A968_FICCA</name>
<dbReference type="Proteomes" id="UP001187192">
    <property type="component" value="Unassembled WGS sequence"/>
</dbReference>
<comment type="caution">
    <text evidence="1">The sequence shown here is derived from an EMBL/GenBank/DDBJ whole genome shotgun (WGS) entry which is preliminary data.</text>
</comment>
<protein>
    <submittedName>
        <fullName evidence="1">Uncharacterized protein</fullName>
    </submittedName>
</protein>
<dbReference type="EMBL" id="BTGU01000025">
    <property type="protein sequence ID" value="GMN47460.1"/>
    <property type="molecule type" value="Genomic_DNA"/>
</dbReference>
<dbReference type="Pfam" id="PF08284">
    <property type="entry name" value="RVP_2"/>
    <property type="match status" value="1"/>
</dbReference>
<keyword evidence="2" id="KW-1185">Reference proteome</keyword>